<dbReference type="AlphaFoldDB" id="A0A4C1V102"/>
<gene>
    <name evidence="1" type="ORF">EVAR_18461_1</name>
</gene>
<proteinExistence type="predicted"/>
<sequence length="129" mass="14569">MTCTRDVTGAPTTLSDRECVEATAPRVRWRGLARPQRLPYTLTNHVDFSKSTRARAQYAHPQHSHQQNLPIVMELRESTPRILIQVTIATHHSHGAALALYKPLALVSITSLLSAHDRTKSEDVFREYT</sequence>
<organism evidence="1 2">
    <name type="scientific">Eumeta variegata</name>
    <name type="common">Bagworm moth</name>
    <name type="synonym">Eumeta japonica</name>
    <dbReference type="NCBI Taxonomy" id="151549"/>
    <lineage>
        <taxon>Eukaryota</taxon>
        <taxon>Metazoa</taxon>
        <taxon>Ecdysozoa</taxon>
        <taxon>Arthropoda</taxon>
        <taxon>Hexapoda</taxon>
        <taxon>Insecta</taxon>
        <taxon>Pterygota</taxon>
        <taxon>Neoptera</taxon>
        <taxon>Endopterygota</taxon>
        <taxon>Lepidoptera</taxon>
        <taxon>Glossata</taxon>
        <taxon>Ditrysia</taxon>
        <taxon>Tineoidea</taxon>
        <taxon>Psychidae</taxon>
        <taxon>Oiketicinae</taxon>
        <taxon>Eumeta</taxon>
    </lineage>
</organism>
<evidence type="ECO:0000313" key="2">
    <source>
        <dbReference type="Proteomes" id="UP000299102"/>
    </source>
</evidence>
<protein>
    <submittedName>
        <fullName evidence="1">Uncharacterized protein</fullName>
    </submittedName>
</protein>
<comment type="caution">
    <text evidence="1">The sequence shown here is derived from an EMBL/GenBank/DDBJ whole genome shotgun (WGS) entry which is preliminary data.</text>
</comment>
<dbReference type="Proteomes" id="UP000299102">
    <property type="component" value="Unassembled WGS sequence"/>
</dbReference>
<accession>A0A4C1V102</accession>
<dbReference type="EMBL" id="BGZK01000253">
    <property type="protein sequence ID" value="GBP31922.1"/>
    <property type="molecule type" value="Genomic_DNA"/>
</dbReference>
<evidence type="ECO:0000313" key="1">
    <source>
        <dbReference type="EMBL" id="GBP31922.1"/>
    </source>
</evidence>
<name>A0A4C1V102_EUMVA</name>
<keyword evidence="2" id="KW-1185">Reference proteome</keyword>
<reference evidence="1 2" key="1">
    <citation type="journal article" date="2019" name="Commun. Biol.">
        <title>The bagworm genome reveals a unique fibroin gene that provides high tensile strength.</title>
        <authorList>
            <person name="Kono N."/>
            <person name="Nakamura H."/>
            <person name="Ohtoshi R."/>
            <person name="Tomita M."/>
            <person name="Numata K."/>
            <person name="Arakawa K."/>
        </authorList>
    </citation>
    <scope>NUCLEOTIDE SEQUENCE [LARGE SCALE GENOMIC DNA]</scope>
</reference>